<dbReference type="InterPro" id="IPR011973">
    <property type="entry name" value="PaaD"/>
</dbReference>
<evidence type="ECO:0000313" key="4">
    <source>
        <dbReference type="EMBL" id="MBB5049303.1"/>
    </source>
</evidence>
<accession>A0A7W7Z7I6</accession>
<dbReference type="EC" id="3.1.2.-" evidence="4"/>
<dbReference type="InterPro" id="IPR052723">
    <property type="entry name" value="Acyl-CoA_thioesterase_PaaI"/>
</dbReference>
<dbReference type="Pfam" id="PF03061">
    <property type="entry name" value="4HBT"/>
    <property type="match status" value="1"/>
</dbReference>
<keyword evidence="2 4" id="KW-0378">Hydrolase</keyword>
<sequence>MHARKKPIDRLDPQVLAEACADAMQRDDRATKTLGIAVVRVGPGEAVLTMNVRDEMANGHGICHGGFIFTLADSAFAYACNTYGQRTVAQQCAVTFLQPVRVGARLTAHAVERAKAGRGGIYDVTVRDADNVAVAEFRGHSRTVAGDILAPDNNAPQD</sequence>
<comment type="caution">
    <text evidence="4">The sequence shown here is derived from an EMBL/GenBank/DDBJ whole genome shotgun (WGS) entry which is preliminary data.</text>
</comment>
<dbReference type="PANTHER" id="PTHR42856:SF1">
    <property type="entry name" value="ACYL-COENZYME A THIOESTERASE PAAI"/>
    <property type="match status" value="1"/>
</dbReference>
<dbReference type="AlphaFoldDB" id="A0A7W7Z7I6"/>
<keyword evidence="5" id="KW-1185">Reference proteome</keyword>
<feature type="domain" description="Thioesterase" evidence="3">
    <location>
        <begin position="60"/>
        <end position="132"/>
    </location>
</feature>
<dbReference type="FunFam" id="3.10.129.10:FF:000022">
    <property type="entry name" value="Phenylacetic acid degradation protein"/>
    <property type="match status" value="1"/>
</dbReference>
<dbReference type="EMBL" id="JACHIH010000033">
    <property type="protein sequence ID" value="MBB5049303.1"/>
    <property type="molecule type" value="Genomic_DNA"/>
</dbReference>
<evidence type="ECO:0000313" key="5">
    <source>
        <dbReference type="Proteomes" id="UP000542353"/>
    </source>
</evidence>
<dbReference type="InterPro" id="IPR003736">
    <property type="entry name" value="PAAI_dom"/>
</dbReference>
<dbReference type="GO" id="GO:0016289">
    <property type="term" value="F:acyl-CoA hydrolase activity"/>
    <property type="evidence" value="ECO:0007669"/>
    <property type="project" value="UniProtKB-ARBA"/>
</dbReference>
<evidence type="ECO:0000256" key="1">
    <source>
        <dbReference type="ARBA" id="ARBA00008324"/>
    </source>
</evidence>
<organism evidence="4 5">
    <name type="scientific">Rhodopseudomonas rhenobacensis</name>
    <dbReference type="NCBI Taxonomy" id="87461"/>
    <lineage>
        <taxon>Bacteria</taxon>
        <taxon>Pseudomonadati</taxon>
        <taxon>Pseudomonadota</taxon>
        <taxon>Alphaproteobacteria</taxon>
        <taxon>Hyphomicrobiales</taxon>
        <taxon>Nitrobacteraceae</taxon>
        <taxon>Rhodopseudomonas</taxon>
    </lineage>
</organism>
<evidence type="ECO:0000259" key="3">
    <source>
        <dbReference type="Pfam" id="PF03061"/>
    </source>
</evidence>
<reference evidence="4 5" key="1">
    <citation type="submission" date="2020-08" db="EMBL/GenBank/DDBJ databases">
        <title>Genomic Encyclopedia of Type Strains, Phase IV (KMG-IV): sequencing the most valuable type-strain genomes for metagenomic binning, comparative biology and taxonomic classification.</title>
        <authorList>
            <person name="Goeker M."/>
        </authorList>
    </citation>
    <scope>NUCLEOTIDE SEQUENCE [LARGE SCALE GENOMIC DNA]</scope>
    <source>
        <strain evidence="4 5">DSM 12706</strain>
    </source>
</reference>
<dbReference type="SUPFAM" id="SSF54637">
    <property type="entry name" value="Thioesterase/thiol ester dehydrase-isomerase"/>
    <property type="match status" value="1"/>
</dbReference>
<proteinExistence type="inferred from homology"/>
<dbReference type="NCBIfam" id="TIGR00369">
    <property type="entry name" value="unchar_dom_1"/>
    <property type="match status" value="1"/>
</dbReference>
<gene>
    <name evidence="4" type="ORF">HNR60_004079</name>
</gene>
<dbReference type="Gene3D" id="3.10.129.10">
    <property type="entry name" value="Hotdog Thioesterase"/>
    <property type="match status" value="1"/>
</dbReference>
<evidence type="ECO:0000256" key="2">
    <source>
        <dbReference type="ARBA" id="ARBA00022801"/>
    </source>
</evidence>
<dbReference type="PANTHER" id="PTHR42856">
    <property type="entry name" value="ACYL-COENZYME A THIOESTERASE PAAI"/>
    <property type="match status" value="1"/>
</dbReference>
<dbReference type="Proteomes" id="UP000542353">
    <property type="component" value="Unassembled WGS sequence"/>
</dbReference>
<dbReference type="CDD" id="cd03443">
    <property type="entry name" value="PaaI_thioesterase"/>
    <property type="match status" value="1"/>
</dbReference>
<dbReference type="InterPro" id="IPR029069">
    <property type="entry name" value="HotDog_dom_sf"/>
</dbReference>
<comment type="similarity">
    <text evidence="1">Belongs to the thioesterase PaaI family.</text>
</comment>
<dbReference type="RefSeq" id="WP_184261390.1">
    <property type="nucleotide sequence ID" value="NZ_JACHIH010000033.1"/>
</dbReference>
<dbReference type="NCBIfam" id="TIGR02286">
    <property type="entry name" value="PaaD"/>
    <property type="match status" value="1"/>
</dbReference>
<protein>
    <submittedName>
        <fullName evidence="4">Acyl-CoA thioesterase</fullName>
        <ecNumber evidence="4">3.1.2.-</ecNumber>
    </submittedName>
</protein>
<name>A0A7W7Z7I6_9BRAD</name>
<dbReference type="InterPro" id="IPR006683">
    <property type="entry name" value="Thioestr_dom"/>
</dbReference>